<sequence length="141" mass="16246">MNPIKKEIKLNKARFWTDSQGILFCEFSNTETYLTLEQNTLEEYEVAVLELLEGRSAPFIIDVRDNQGNLSTSAAKFFASSLVFKKARIYEAFIVNSLNTKLLINSYKRIYEPNTPYKIFKDFDEALAHSIKAKQIFDASN</sequence>
<protein>
    <recommendedName>
        <fullName evidence="1">DUF7793 domain-containing protein</fullName>
    </recommendedName>
</protein>
<feature type="domain" description="DUF7793" evidence="1">
    <location>
        <begin position="15"/>
        <end position="128"/>
    </location>
</feature>
<reference evidence="3 4" key="2">
    <citation type="submission" date="2019-07" db="EMBL/GenBank/DDBJ databases">
        <title>Algibacter marinivivus sp. nov., isolated from the surface of a marine red alga.</title>
        <authorList>
            <person name="Zhong X."/>
            <person name="Xu W."/>
            <person name="Zhang Y."/>
            <person name="Zhang Q."/>
            <person name="Du Z."/>
        </authorList>
    </citation>
    <scope>NUCLEOTIDE SEQUENCE [LARGE SCALE GENOMIC DNA]</scope>
    <source>
        <strain evidence="3 4">RU-4-M-4</strain>
    </source>
</reference>
<dbReference type="EMBL" id="VWRS01000001">
    <property type="protein sequence ID" value="KAA5828001.1"/>
    <property type="molecule type" value="Genomic_DNA"/>
</dbReference>
<dbReference type="InterPro" id="IPR056695">
    <property type="entry name" value="DUF7793"/>
</dbReference>
<name>A0A5M7BLC9_9FLAO</name>
<dbReference type="Pfam" id="PF25056">
    <property type="entry name" value="DUF7793"/>
    <property type="match status" value="1"/>
</dbReference>
<evidence type="ECO:0000313" key="2">
    <source>
        <dbReference type="EMBL" id="KAA5828001.1"/>
    </source>
</evidence>
<evidence type="ECO:0000313" key="4">
    <source>
        <dbReference type="Proteomes" id="UP000315145"/>
    </source>
</evidence>
<accession>A0A5M7BLC9</accession>
<keyword evidence="4" id="KW-1185">Reference proteome</keyword>
<proteinExistence type="predicted"/>
<evidence type="ECO:0000259" key="1">
    <source>
        <dbReference type="Pfam" id="PF25056"/>
    </source>
</evidence>
<evidence type="ECO:0000313" key="5">
    <source>
        <dbReference type="Proteomes" id="UP000322315"/>
    </source>
</evidence>
<evidence type="ECO:0000313" key="3">
    <source>
        <dbReference type="EMBL" id="TSJ82246.1"/>
    </source>
</evidence>
<comment type="caution">
    <text evidence="2">The sequence shown here is derived from an EMBL/GenBank/DDBJ whole genome shotgun (WGS) entry which is preliminary data.</text>
</comment>
<dbReference type="OrthoDB" id="1433063at2"/>
<reference evidence="2 5" key="1">
    <citation type="journal article" date="2015" name="Int. J. Syst. Evol. Microbiol.">
        <title>Algibacter amylolyticus sp. nov., isolated from intertidal sediment.</title>
        <authorList>
            <person name="Zhang D.C."/>
            <person name="Wu J."/>
            <person name="Neuner K."/>
            <person name="Yao J."/>
            <person name="Margesin R."/>
        </authorList>
    </citation>
    <scope>NUCLEOTIDE SEQUENCE [LARGE SCALE GENOMIC DNA]</scope>
    <source>
        <strain evidence="2 5">RU-4-M-4</strain>
    </source>
</reference>
<dbReference type="Proteomes" id="UP000322315">
    <property type="component" value="Unassembled WGS sequence"/>
</dbReference>
<dbReference type="EMBL" id="VMBF01000001">
    <property type="protein sequence ID" value="TSJ82246.1"/>
    <property type="molecule type" value="Genomic_DNA"/>
</dbReference>
<dbReference type="Proteomes" id="UP000315145">
    <property type="component" value="Unassembled WGS sequence"/>
</dbReference>
<organism evidence="2 5">
    <name type="scientific">Algibacter amylolyticus</name>
    <dbReference type="NCBI Taxonomy" id="1608400"/>
    <lineage>
        <taxon>Bacteria</taxon>
        <taxon>Pseudomonadati</taxon>
        <taxon>Bacteroidota</taxon>
        <taxon>Flavobacteriia</taxon>
        <taxon>Flavobacteriales</taxon>
        <taxon>Flavobacteriaceae</taxon>
        <taxon>Algibacter</taxon>
    </lineage>
</organism>
<dbReference type="RefSeq" id="WP_144115351.1">
    <property type="nucleotide sequence ID" value="NZ_JACHGE010000001.1"/>
</dbReference>
<dbReference type="AlphaFoldDB" id="A0A5M7BLC9"/>
<reference evidence="2" key="3">
    <citation type="submission" date="2019-09" db="EMBL/GenBank/DDBJ databases">
        <authorList>
            <person name="Zhang D.-C."/>
        </authorList>
    </citation>
    <scope>NUCLEOTIDE SEQUENCE</scope>
    <source>
        <strain evidence="2">RU-4-M-4</strain>
    </source>
</reference>
<gene>
    <name evidence="2" type="ORF">F2B50_03985</name>
    <name evidence="3" type="ORF">FPF71_03985</name>
</gene>